<accession>A0ABW5QQX2</accession>
<comment type="caution">
    <text evidence="1">The sequence shown here is derived from an EMBL/GenBank/DDBJ whole genome shotgun (WGS) entry which is preliminary data.</text>
</comment>
<organism evidence="1 2">
    <name type="scientific">Paenibacillus thailandensis</name>
    <dbReference type="NCBI Taxonomy" id="393250"/>
    <lineage>
        <taxon>Bacteria</taxon>
        <taxon>Bacillati</taxon>
        <taxon>Bacillota</taxon>
        <taxon>Bacilli</taxon>
        <taxon>Bacillales</taxon>
        <taxon>Paenibacillaceae</taxon>
        <taxon>Paenibacillus</taxon>
    </lineage>
</organism>
<reference evidence="2" key="1">
    <citation type="journal article" date="2019" name="Int. J. Syst. Evol. Microbiol.">
        <title>The Global Catalogue of Microorganisms (GCM) 10K type strain sequencing project: providing services to taxonomists for standard genome sequencing and annotation.</title>
        <authorList>
            <consortium name="The Broad Institute Genomics Platform"/>
            <consortium name="The Broad Institute Genome Sequencing Center for Infectious Disease"/>
            <person name="Wu L."/>
            <person name="Ma J."/>
        </authorList>
    </citation>
    <scope>NUCLEOTIDE SEQUENCE [LARGE SCALE GENOMIC DNA]</scope>
    <source>
        <strain evidence="2">TISTR 1827</strain>
    </source>
</reference>
<gene>
    <name evidence="1" type="ORF">ACFSW5_00840</name>
</gene>
<protein>
    <recommendedName>
        <fullName evidence="3">IDEAL domain-containing protein</fullName>
    </recommendedName>
</protein>
<evidence type="ECO:0008006" key="3">
    <source>
        <dbReference type="Google" id="ProtNLM"/>
    </source>
</evidence>
<proteinExistence type="predicted"/>
<keyword evidence="2" id="KW-1185">Reference proteome</keyword>
<dbReference type="RefSeq" id="WP_139787129.1">
    <property type="nucleotide sequence ID" value="NZ_JBHUGT010000054.1"/>
</dbReference>
<evidence type="ECO:0000313" key="2">
    <source>
        <dbReference type="Proteomes" id="UP001597493"/>
    </source>
</evidence>
<sequence length="159" mass="18258">MHRYTCILWLSDDSLRKTVDLRQDEYLKAIEIDGPEYYNSVSKRSKNPKAITECVVDNSSGVSEIKIVLESEAILNTPNRALKVYSSYLANGPLSDLVRHNSLFRGSAEEVETNSHEEELSDEALLTMLIRCVLRKSKEDRELLDSVREAIKSKHRDWE</sequence>
<dbReference type="Proteomes" id="UP001597493">
    <property type="component" value="Unassembled WGS sequence"/>
</dbReference>
<dbReference type="EMBL" id="JBHUMY010000001">
    <property type="protein sequence ID" value="MFD2658806.1"/>
    <property type="molecule type" value="Genomic_DNA"/>
</dbReference>
<evidence type="ECO:0000313" key="1">
    <source>
        <dbReference type="EMBL" id="MFD2658806.1"/>
    </source>
</evidence>
<name>A0ABW5QQX2_9BACL</name>